<evidence type="ECO:0000256" key="1">
    <source>
        <dbReference type="SAM" id="Phobius"/>
    </source>
</evidence>
<feature type="transmembrane region" description="Helical" evidence="1">
    <location>
        <begin position="328"/>
        <end position="347"/>
    </location>
</feature>
<feature type="transmembrane region" description="Helical" evidence="1">
    <location>
        <begin position="100"/>
        <end position="120"/>
    </location>
</feature>
<proteinExistence type="predicted"/>
<evidence type="ECO:0000313" key="2">
    <source>
        <dbReference type="EMBL" id="CAG8976424.1"/>
    </source>
</evidence>
<keyword evidence="3" id="KW-1185">Reference proteome</keyword>
<dbReference type="OrthoDB" id="2224262at2759"/>
<reference evidence="2" key="1">
    <citation type="submission" date="2021-07" db="EMBL/GenBank/DDBJ databases">
        <authorList>
            <person name="Durling M."/>
        </authorList>
    </citation>
    <scope>NUCLEOTIDE SEQUENCE</scope>
</reference>
<dbReference type="Pfam" id="PF04120">
    <property type="entry name" value="Iron_permease"/>
    <property type="match status" value="3"/>
</dbReference>
<evidence type="ECO:0000313" key="3">
    <source>
        <dbReference type="Proteomes" id="UP000701801"/>
    </source>
</evidence>
<feature type="transmembrane region" description="Helical" evidence="1">
    <location>
        <begin position="409"/>
        <end position="429"/>
    </location>
</feature>
<keyword evidence="1" id="KW-0812">Transmembrane</keyword>
<comment type="caution">
    <text evidence="2">The sequence shown here is derived from an EMBL/GenBank/DDBJ whole genome shotgun (WGS) entry which is preliminary data.</text>
</comment>
<feature type="transmembrane region" description="Helical" evidence="1">
    <location>
        <begin position="294"/>
        <end position="322"/>
    </location>
</feature>
<keyword evidence="1" id="KW-0472">Membrane</keyword>
<protein>
    <submittedName>
        <fullName evidence="2">Uncharacterized protein</fullName>
    </submittedName>
</protein>
<dbReference type="GO" id="GO:0055085">
    <property type="term" value="P:transmembrane transport"/>
    <property type="evidence" value="ECO:0007669"/>
    <property type="project" value="InterPro"/>
</dbReference>
<dbReference type="AlphaFoldDB" id="A0A9N9Q604"/>
<name>A0A9N9Q604_9HELO</name>
<sequence length="439" mass="49159">MATARQRFKLSIFPAVGPIYAAAPTQKVIIPTPLSMDVAGRGPSPPAYQKKLSHKRNAEICPPNCSCTIDTEVSVFEELSRAKKPNVSDKITRAVGSSSVFFFMVGIITIWVILGIVYGLNDTWQIIMQNASSIQVYITDILLIRQQQNGAWSLMTTLAEMETHKEEPKVLLLNGRSIDDEIQETLYMVQGRPTRFQYVWQRTCHFMANALGSLYAYVIYWVGVLIWGGIGKIYDFSDTWQLYINTAVAVALIFKSIDAEVEERLRELTKDGKPNPIFEILPRSRVRTERWIDYFADIMGSGIGVGFSLVVLIVWIAIGHLLEYGDGWFLIIGTFTGLVGFIDGFMLRNLYTREEEDVNKQFVSIREVDQKLLYLLNVPTTTVIHGKRSLAAGISIATGDMLGHRMSTVGGVGMVVFLLIIASVMKWSTTGQLFAIHLP</sequence>
<feature type="transmembrane region" description="Helical" evidence="1">
    <location>
        <begin position="240"/>
        <end position="257"/>
    </location>
</feature>
<dbReference type="InterPro" id="IPR007251">
    <property type="entry name" value="Iron_permease_Fet4"/>
</dbReference>
<gene>
    <name evidence="2" type="ORF">HYALB_00012642</name>
</gene>
<feature type="transmembrane region" description="Helical" evidence="1">
    <location>
        <begin position="214"/>
        <end position="234"/>
    </location>
</feature>
<dbReference type="Proteomes" id="UP000701801">
    <property type="component" value="Unassembled WGS sequence"/>
</dbReference>
<keyword evidence="1" id="KW-1133">Transmembrane helix</keyword>
<dbReference type="EMBL" id="CAJVRM010000176">
    <property type="protein sequence ID" value="CAG8976424.1"/>
    <property type="molecule type" value="Genomic_DNA"/>
</dbReference>
<organism evidence="2 3">
    <name type="scientific">Hymenoscyphus albidus</name>
    <dbReference type="NCBI Taxonomy" id="595503"/>
    <lineage>
        <taxon>Eukaryota</taxon>
        <taxon>Fungi</taxon>
        <taxon>Dikarya</taxon>
        <taxon>Ascomycota</taxon>
        <taxon>Pezizomycotina</taxon>
        <taxon>Leotiomycetes</taxon>
        <taxon>Helotiales</taxon>
        <taxon>Helotiaceae</taxon>
        <taxon>Hymenoscyphus</taxon>
    </lineage>
</organism>
<accession>A0A9N9Q604</accession>